<keyword evidence="3" id="KW-1185">Reference proteome</keyword>
<reference evidence="2" key="1">
    <citation type="submission" date="2023-10" db="EMBL/GenBank/DDBJ databases">
        <authorList>
            <person name="Chen Y."/>
            <person name="Shah S."/>
            <person name="Dougan E. K."/>
            <person name="Thang M."/>
            <person name="Chan C."/>
        </authorList>
    </citation>
    <scope>NUCLEOTIDE SEQUENCE [LARGE SCALE GENOMIC DNA]</scope>
</reference>
<feature type="transmembrane region" description="Helical" evidence="1">
    <location>
        <begin position="65"/>
        <end position="94"/>
    </location>
</feature>
<feature type="non-terminal residue" evidence="2">
    <location>
        <position position="1"/>
    </location>
</feature>
<feature type="non-terminal residue" evidence="2">
    <location>
        <position position="97"/>
    </location>
</feature>
<evidence type="ECO:0000313" key="3">
    <source>
        <dbReference type="Proteomes" id="UP001189429"/>
    </source>
</evidence>
<keyword evidence="1" id="KW-1133">Transmembrane helix</keyword>
<accession>A0ABN9PTY7</accession>
<comment type="caution">
    <text evidence="2">The sequence shown here is derived from an EMBL/GenBank/DDBJ whole genome shotgun (WGS) entry which is preliminary data.</text>
</comment>
<evidence type="ECO:0000256" key="1">
    <source>
        <dbReference type="SAM" id="Phobius"/>
    </source>
</evidence>
<keyword evidence="1" id="KW-0472">Membrane</keyword>
<keyword evidence="1" id="KW-0812">Transmembrane</keyword>
<protein>
    <submittedName>
        <fullName evidence="2">Uncharacterized protein</fullName>
    </submittedName>
</protein>
<organism evidence="2 3">
    <name type="scientific">Prorocentrum cordatum</name>
    <dbReference type="NCBI Taxonomy" id="2364126"/>
    <lineage>
        <taxon>Eukaryota</taxon>
        <taxon>Sar</taxon>
        <taxon>Alveolata</taxon>
        <taxon>Dinophyceae</taxon>
        <taxon>Prorocentrales</taxon>
        <taxon>Prorocentraceae</taxon>
        <taxon>Prorocentrum</taxon>
    </lineage>
</organism>
<sequence length="97" mass="10257">NAAVPEEIRTMAEDMFSAEDMPGWPVDGPAKRAEKPTARAGASQAKLNGILETNSLSTKTAMKMLAIIGLPCAAVTDMIACLLNLCPCFPGWLINPP</sequence>
<gene>
    <name evidence="2" type="ORF">PCOR1329_LOCUS4112</name>
</gene>
<evidence type="ECO:0000313" key="2">
    <source>
        <dbReference type="EMBL" id="CAK0794002.1"/>
    </source>
</evidence>
<dbReference type="EMBL" id="CAUYUJ010001067">
    <property type="protein sequence ID" value="CAK0794002.1"/>
    <property type="molecule type" value="Genomic_DNA"/>
</dbReference>
<proteinExistence type="predicted"/>
<dbReference type="Proteomes" id="UP001189429">
    <property type="component" value="Unassembled WGS sequence"/>
</dbReference>
<name>A0ABN9PTY7_9DINO</name>